<dbReference type="CDD" id="cd06827">
    <property type="entry name" value="PLPDE_III_AR_proteobact"/>
    <property type="match status" value="1"/>
</dbReference>
<comment type="similarity">
    <text evidence="3">Belongs to the alanine racemase family.</text>
</comment>
<dbReference type="GO" id="GO:0030632">
    <property type="term" value="P:D-alanine biosynthetic process"/>
    <property type="evidence" value="ECO:0007669"/>
    <property type="project" value="TreeGrafter"/>
</dbReference>
<dbReference type="FunFam" id="3.20.20.10:FF:000002">
    <property type="entry name" value="Alanine racemase"/>
    <property type="match status" value="1"/>
</dbReference>
<evidence type="ECO:0000256" key="3">
    <source>
        <dbReference type="ARBA" id="ARBA00007880"/>
    </source>
</evidence>
<accession>A0A3B1A8D6</accession>
<dbReference type="SUPFAM" id="SSF51419">
    <property type="entry name" value="PLP-binding barrel"/>
    <property type="match status" value="1"/>
</dbReference>
<dbReference type="PANTHER" id="PTHR30511:SF0">
    <property type="entry name" value="ALANINE RACEMASE, CATABOLIC-RELATED"/>
    <property type="match status" value="1"/>
</dbReference>
<dbReference type="NCBIfam" id="TIGR00492">
    <property type="entry name" value="alr"/>
    <property type="match status" value="1"/>
</dbReference>
<evidence type="ECO:0000256" key="5">
    <source>
        <dbReference type="ARBA" id="ARBA00022898"/>
    </source>
</evidence>
<keyword evidence="5" id="KW-0663">Pyridoxal phosphate</keyword>
<reference evidence="8" key="1">
    <citation type="submission" date="2018-06" db="EMBL/GenBank/DDBJ databases">
        <authorList>
            <person name="Zhirakovskaya E."/>
        </authorList>
    </citation>
    <scope>NUCLEOTIDE SEQUENCE</scope>
</reference>
<feature type="domain" description="Alanine racemase C-terminal" evidence="7">
    <location>
        <begin position="235"/>
        <end position="359"/>
    </location>
</feature>
<evidence type="ECO:0000256" key="6">
    <source>
        <dbReference type="ARBA" id="ARBA00023235"/>
    </source>
</evidence>
<dbReference type="GO" id="GO:0005829">
    <property type="term" value="C:cytosol"/>
    <property type="evidence" value="ECO:0007669"/>
    <property type="project" value="TreeGrafter"/>
</dbReference>
<dbReference type="PRINTS" id="PR00992">
    <property type="entry name" value="ALARACEMASE"/>
</dbReference>
<sequence length="365" mass="39477">MNPRAWASINLAALKHNLSVAKAAAPNSKLLAVIKADGYGHGIQAVARALGEADGFGVACLQEAVMLREAGVEQTILLLEGVFSFEELQLVRQYNLSIVVHQLQQIEWLEQLGEHDNDAIPTWLKLDSGMHRLGFSESAFMVAKERLQRCGAVSGQITAISHFANADRPEYPANDQQLSLFNALSADFSQKSIANSAALLALPQSHYDWVRPGIMLFGSSPFVSGCASQYQLRPVMTLKARLFEIKSLKKGDAVGYGGCWVCPHEMRIGLVSIGYGDGYPRHAPNGTPVLVGGHLCSLLGRVSMDMISVDLHNHPDAQCGDQVVLWGEGLAVDEVANAAGTISYELLCGITSRVEFAYLDSEQGE</sequence>
<dbReference type="PROSITE" id="PS00395">
    <property type="entry name" value="ALANINE_RACEMASE"/>
    <property type="match status" value="1"/>
</dbReference>
<dbReference type="InterPro" id="IPR011079">
    <property type="entry name" value="Ala_racemase_C"/>
</dbReference>
<dbReference type="EC" id="5.1.1.1" evidence="4"/>
<evidence type="ECO:0000313" key="8">
    <source>
        <dbReference type="EMBL" id="VAW89086.1"/>
    </source>
</evidence>
<proteinExistence type="inferred from homology"/>
<gene>
    <name evidence="8" type="ORF">MNBD_GAMMA18-1958</name>
</gene>
<dbReference type="InterPro" id="IPR020622">
    <property type="entry name" value="Ala_racemase_pyridoxalP-BS"/>
</dbReference>
<dbReference type="HAMAP" id="MF_01201">
    <property type="entry name" value="Ala_racemase"/>
    <property type="match status" value="1"/>
</dbReference>
<comment type="cofactor">
    <cofactor evidence="2">
        <name>pyridoxal 5'-phosphate</name>
        <dbReference type="ChEBI" id="CHEBI:597326"/>
    </cofactor>
</comment>
<dbReference type="InterPro" id="IPR001608">
    <property type="entry name" value="Ala_racemase_N"/>
</dbReference>
<comment type="catalytic activity">
    <reaction evidence="1">
        <text>L-alanine = D-alanine</text>
        <dbReference type="Rhea" id="RHEA:20249"/>
        <dbReference type="ChEBI" id="CHEBI:57416"/>
        <dbReference type="ChEBI" id="CHEBI:57972"/>
        <dbReference type="EC" id="5.1.1.1"/>
    </reaction>
</comment>
<dbReference type="PANTHER" id="PTHR30511">
    <property type="entry name" value="ALANINE RACEMASE"/>
    <property type="match status" value="1"/>
</dbReference>
<dbReference type="Gene3D" id="2.40.37.10">
    <property type="entry name" value="Lyase, Ornithine Decarboxylase, Chain A, domain 1"/>
    <property type="match status" value="1"/>
</dbReference>
<dbReference type="InterPro" id="IPR009006">
    <property type="entry name" value="Ala_racemase/Decarboxylase_C"/>
</dbReference>
<protein>
    <recommendedName>
        <fullName evidence="4">alanine racemase</fullName>
        <ecNumber evidence="4">5.1.1.1</ecNumber>
    </recommendedName>
</protein>
<dbReference type="SUPFAM" id="SSF50621">
    <property type="entry name" value="Alanine racemase C-terminal domain-like"/>
    <property type="match status" value="1"/>
</dbReference>
<dbReference type="AlphaFoldDB" id="A0A3B1A8D6"/>
<name>A0A3B1A8D6_9ZZZZ</name>
<dbReference type="GO" id="GO:0008784">
    <property type="term" value="F:alanine racemase activity"/>
    <property type="evidence" value="ECO:0007669"/>
    <property type="project" value="UniProtKB-EC"/>
</dbReference>
<dbReference type="SMART" id="SM01005">
    <property type="entry name" value="Ala_racemase_C"/>
    <property type="match status" value="1"/>
</dbReference>
<dbReference type="EMBL" id="UOFP01000253">
    <property type="protein sequence ID" value="VAW89086.1"/>
    <property type="molecule type" value="Genomic_DNA"/>
</dbReference>
<evidence type="ECO:0000259" key="7">
    <source>
        <dbReference type="SMART" id="SM01005"/>
    </source>
</evidence>
<evidence type="ECO:0000256" key="2">
    <source>
        <dbReference type="ARBA" id="ARBA00001933"/>
    </source>
</evidence>
<dbReference type="Pfam" id="PF00842">
    <property type="entry name" value="Ala_racemase_C"/>
    <property type="match status" value="1"/>
</dbReference>
<evidence type="ECO:0000256" key="1">
    <source>
        <dbReference type="ARBA" id="ARBA00000316"/>
    </source>
</evidence>
<dbReference type="GO" id="GO:0030170">
    <property type="term" value="F:pyridoxal phosphate binding"/>
    <property type="evidence" value="ECO:0007669"/>
    <property type="project" value="TreeGrafter"/>
</dbReference>
<dbReference type="Pfam" id="PF01168">
    <property type="entry name" value="Ala_racemase_N"/>
    <property type="match status" value="1"/>
</dbReference>
<dbReference type="InterPro" id="IPR000821">
    <property type="entry name" value="Ala_racemase"/>
</dbReference>
<dbReference type="Gene3D" id="3.20.20.10">
    <property type="entry name" value="Alanine racemase"/>
    <property type="match status" value="1"/>
</dbReference>
<dbReference type="FunFam" id="2.40.37.10:FF:000002">
    <property type="entry name" value="Alanine racemase"/>
    <property type="match status" value="1"/>
</dbReference>
<dbReference type="InterPro" id="IPR029066">
    <property type="entry name" value="PLP-binding_barrel"/>
</dbReference>
<keyword evidence="6 8" id="KW-0413">Isomerase</keyword>
<organism evidence="8">
    <name type="scientific">hydrothermal vent metagenome</name>
    <dbReference type="NCBI Taxonomy" id="652676"/>
    <lineage>
        <taxon>unclassified sequences</taxon>
        <taxon>metagenomes</taxon>
        <taxon>ecological metagenomes</taxon>
    </lineage>
</organism>
<evidence type="ECO:0000256" key="4">
    <source>
        <dbReference type="ARBA" id="ARBA00013089"/>
    </source>
</evidence>